<evidence type="ECO:0000313" key="11">
    <source>
        <dbReference type="EMBL" id="PCF54469.1"/>
    </source>
</evidence>
<feature type="active site" description="Proton donor" evidence="9">
    <location>
        <position position="111"/>
    </location>
</feature>
<dbReference type="EC" id="3.1.3.48" evidence="2"/>
<dbReference type="InterPro" id="IPR036196">
    <property type="entry name" value="Ptyr_pPase_sf"/>
</dbReference>
<proteinExistence type="inferred from homology"/>
<evidence type="ECO:0000256" key="2">
    <source>
        <dbReference type="ARBA" id="ARBA00013064"/>
    </source>
</evidence>
<dbReference type="InterPro" id="IPR050438">
    <property type="entry name" value="LMW_PTPase"/>
</dbReference>
<reference evidence="11 12" key="1">
    <citation type="journal article" date="2017" name="PLoS ONE">
        <title>Development of a real-time PCR for detection of Staphylococcus pseudintermedius using a novel automated comparison of whole-genome sequences.</title>
        <authorList>
            <person name="Verstappen K.M."/>
            <person name="Huijbregts L."/>
            <person name="Spaninks M."/>
            <person name="Wagenaar J.A."/>
            <person name="Fluit A.C."/>
            <person name="Duim B."/>
        </authorList>
    </citation>
    <scope>NUCLEOTIDE SEQUENCE [LARGE SCALE GENOMIC DNA]</scope>
    <source>
        <strain evidence="11 12">215070706401-1</strain>
    </source>
</reference>
<dbReference type="PRINTS" id="PR00719">
    <property type="entry name" value="LMWPTPASE"/>
</dbReference>
<dbReference type="SUPFAM" id="SSF52788">
    <property type="entry name" value="Phosphotyrosine protein phosphatases I"/>
    <property type="match status" value="1"/>
</dbReference>
<dbReference type="RefSeq" id="WP_096593669.1">
    <property type="nucleotide sequence ID" value="NZ_JBBLVV010000011.1"/>
</dbReference>
<comment type="similarity">
    <text evidence="1">Belongs to the low molecular weight phosphotyrosine protein phosphatase family.</text>
</comment>
<evidence type="ECO:0000313" key="12">
    <source>
        <dbReference type="Proteomes" id="UP000218335"/>
    </source>
</evidence>
<dbReference type="Pfam" id="PF01451">
    <property type="entry name" value="LMWPc"/>
    <property type="match status" value="1"/>
</dbReference>
<evidence type="ECO:0000256" key="9">
    <source>
        <dbReference type="PIRSR" id="PIRSR617867-1"/>
    </source>
</evidence>
<dbReference type="CDD" id="cd16344">
    <property type="entry name" value="LMWPAP"/>
    <property type="match status" value="1"/>
</dbReference>
<dbReference type="InterPro" id="IPR023485">
    <property type="entry name" value="Ptyr_pPase"/>
</dbReference>
<evidence type="ECO:0000256" key="5">
    <source>
        <dbReference type="ARBA" id="ARBA00037193"/>
    </source>
</evidence>
<dbReference type="AlphaFoldDB" id="A0A2A4GUY9"/>
<comment type="function">
    <text evidence="5">Dephosphorylates the phosphotyrosine-containing proteins.</text>
</comment>
<dbReference type="Proteomes" id="UP000218335">
    <property type="component" value="Unassembled WGS sequence"/>
</dbReference>
<evidence type="ECO:0000256" key="8">
    <source>
        <dbReference type="ARBA" id="ARBA00051722"/>
    </source>
</evidence>
<feature type="domain" description="Phosphotyrosine protein phosphatase I" evidence="10">
    <location>
        <begin position="1"/>
        <end position="137"/>
    </location>
</feature>
<gene>
    <name evidence="11" type="ORF">B5C08_09525</name>
</gene>
<dbReference type="EMBL" id="MWUU01000012">
    <property type="protein sequence ID" value="PCF54469.1"/>
    <property type="molecule type" value="Genomic_DNA"/>
</dbReference>
<protein>
    <recommendedName>
        <fullName evidence="6">Low molecular weight protein-tyrosine-phosphatase PtpB</fullName>
        <ecNumber evidence="2">3.1.3.48</ecNumber>
    </recommendedName>
    <alternativeName>
        <fullName evidence="7">Phosphotyrosine phosphatase B</fullName>
    </alternativeName>
</protein>
<evidence type="ECO:0000256" key="7">
    <source>
        <dbReference type="ARBA" id="ARBA00041820"/>
    </source>
</evidence>
<accession>A0A2A4GUY9</accession>
<feature type="active site" description="Nucleophile" evidence="9">
    <location>
        <position position="13"/>
    </location>
</feature>
<feature type="active site" description="Nucleophile" evidence="9">
    <location>
        <position position="7"/>
    </location>
</feature>
<comment type="catalytic activity">
    <reaction evidence="8">
        <text>O-phospho-L-tyrosyl-[protein] + H2O = L-tyrosyl-[protein] + phosphate</text>
        <dbReference type="Rhea" id="RHEA:10684"/>
        <dbReference type="Rhea" id="RHEA-COMP:10136"/>
        <dbReference type="Rhea" id="RHEA-COMP:20101"/>
        <dbReference type="ChEBI" id="CHEBI:15377"/>
        <dbReference type="ChEBI" id="CHEBI:43474"/>
        <dbReference type="ChEBI" id="CHEBI:46858"/>
        <dbReference type="ChEBI" id="CHEBI:61978"/>
        <dbReference type="EC" id="3.1.3.48"/>
    </reaction>
</comment>
<name>A0A2A4GUY9_9STAP</name>
<evidence type="ECO:0000256" key="3">
    <source>
        <dbReference type="ARBA" id="ARBA00022801"/>
    </source>
</evidence>
<dbReference type="InterPro" id="IPR017867">
    <property type="entry name" value="Tyr_phospatase_low_mol_wt"/>
</dbReference>
<evidence type="ECO:0000256" key="4">
    <source>
        <dbReference type="ARBA" id="ARBA00022912"/>
    </source>
</evidence>
<dbReference type="GO" id="GO:0004725">
    <property type="term" value="F:protein tyrosine phosphatase activity"/>
    <property type="evidence" value="ECO:0007669"/>
    <property type="project" value="UniProtKB-EC"/>
</dbReference>
<evidence type="ECO:0000256" key="1">
    <source>
        <dbReference type="ARBA" id="ARBA00011063"/>
    </source>
</evidence>
<dbReference type="PANTHER" id="PTHR11717">
    <property type="entry name" value="LOW MOLECULAR WEIGHT PROTEIN TYROSINE PHOSPHATASE"/>
    <property type="match status" value="1"/>
</dbReference>
<sequence>MKIVFVCTGNTCRSPLAESIAKQLMPDFEIVSRGLMAQEGQPISSHSRELLQRHELPIPHGAQLFNAEDAEADLILTMTTSHRQMIHAMYGPQVNVYALNDYVDEDLPVEDPYGGQYETYEQVFEQLTRMLDKLKSKLVTE</sequence>
<comment type="caution">
    <text evidence="11">The sequence shown here is derived from an EMBL/GenBank/DDBJ whole genome shotgun (WGS) entry which is preliminary data.</text>
</comment>
<evidence type="ECO:0000259" key="10">
    <source>
        <dbReference type="SMART" id="SM00226"/>
    </source>
</evidence>
<dbReference type="Gene3D" id="3.40.50.2300">
    <property type="match status" value="1"/>
</dbReference>
<keyword evidence="4" id="KW-0904">Protein phosphatase</keyword>
<organism evidence="11 12">
    <name type="scientific">Staphylococcus delphini</name>
    <dbReference type="NCBI Taxonomy" id="53344"/>
    <lineage>
        <taxon>Bacteria</taxon>
        <taxon>Bacillati</taxon>
        <taxon>Bacillota</taxon>
        <taxon>Bacilli</taxon>
        <taxon>Bacillales</taxon>
        <taxon>Staphylococcaceae</taxon>
        <taxon>Staphylococcus</taxon>
        <taxon>Staphylococcus intermedius group</taxon>
    </lineage>
</organism>
<evidence type="ECO:0000256" key="6">
    <source>
        <dbReference type="ARBA" id="ARBA00040312"/>
    </source>
</evidence>
<dbReference type="PANTHER" id="PTHR11717:SF31">
    <property type="entry name" value="LOW MOLECULAR WEIGHT PROTEIN-TYROSINE-PHOSPHATASE ETP-RELATED"/>
    <property type="match status" value="1"/>
</dbReference>
<keyword evidence="3" id="KW-0378">Hydrolase</keyword>
<dbReference type="SMART" id="SM00226">
    <property type="entry name" value="LMWPc"/>
    <property type="match status" value="1"/>
</dbReference>